<feature type="domain" description="ATPase AAA-type core" evidence="1">
    <location>
        <begin position="14"/>
        <end position="47"/>
    </location>
</feature>
<dbReference type="Proteomes" id="UP000281553">
    <property type="component" value="Unassembled WGS sequence"/>
</dbReference>
<dbReference type="AlphaFoldDB" id="A0A3P7NZC6"/>
<dbReference type="Gene3D" id="3.40.50.300">
    <property type="entry name" value="P-loop containing nucleotide triphosphate hydrolases"/>
    <property type="match status" value="1"/>
</dbReference>
<dbReference type="EMBL" id="UYRU01102197">
    <property type="protein sequence ID" value="VDN41688.1"/>
    <property type="molecule type" value="Genomic_DNA"/>
</dbReference>
<evidence type="ECO:0000313" key="2">
    <source>
        <dbReference type="EMBL" id="VDN41688.1"/>
    </source>
</evidence>
<proteinExistence type="predicted"/>
<dbReference type="InterPro" id="IPR027417">
    <property type="entry name" value="P-loop_NTPase"/>
</dbReference>
<sequence>MLDTRDGRPFYHLVLLSGPPGLGKTTLAHLLARHAGYQVIETNSRQVSPFDLRPCLHNLSVHDPWSNNAERALVVTEHLHTSMHLGQVTLLTGIRLSPWSSLFISKIAI</sequence>
<dbReference type="GO" id="GO:0003677">
    <property type="term" value="F:DNA binding"/>
    <property type="evidence" value="ECO:0007669"/>
    <property type="project" value="TreeGrafter"/>
</dbReference>
<gene>
    <name evidence="2" type="ORF">DILT_LOCUS18616</name>
</gene>
<dbReference type="SUPFAM" id="SSF52540">
    <property type="entry name" value="P-loop containing nucleoside triphosphate hydrolases"/>
    <property type="match status" value="1"/>
</dbReference>
<reference evidence="2 3" key="1">
    <citation type="submission" date="2018-11" db="EMBL/GenBank/DDBJ databases">
        <authorList>
            <consortium name="Pathogen Informatics"/>
        </authorList>
    </citation>
    <scope>NUCLEOTIDE SEQUENCE [LARGE SCALE GENOMIC DNA]</scope>
</reference>
<keyword evidence="3" id="KW-1185">Reference proteome</keyword>
<dbReference type="PANTHER" id="PTHR23389:SF3">
    <property type="entry name" value="CHROMOSOME TRANSMISSION FIDELITY PROTEIN 18 HOMOLOG"/>
    <property type="match status" value="1"/>
</dbReference>
<dbReference type="InterPro" id="IPR003959">
    <property type="entry name" value="ATPase_AAA_core"/>
</dbReference>
<protein>
    <recommendedName>
        <fullName evidence="1">ATPase AAA-type core domain-containing protein</fullName>
    </recommendedName>
</protein>
<organism evidence="2 3">
    <name type="scientific">Dibothriocephalus latus</name>
    <name type="common">Fish tapeworm</name>
    <name type="synonym">Diphyllobothrium latum</name>
    <dbReference type="NCBI Taxonomy" id="60516"/>
    <lineage>
        <taxon>Eukaryota</taxon>
        <taxon>Metazoa</taxon>
        <taxon>Spiralia</taxon>
        <taxon>Lophotrochozoa</taxon>
        <taxon>Platyhelminthes</taxon>
        <taxon>Cestoda</taxon>
        <taxon>Eucestoda</taxon>
        <taxon>Diphyllobothriidea</taxon>
        <taxon>Diphyllobothriidae</taxon>
        <taxon>Dibothriocephalus</taxon>
    </lineage>
</organism>
<dbReference type="GO" id="GO:0005634">
    <property type="term" value="C:nucleus"/>
    <property type="evidence" value="ECO:0007669"/>
    <property type="project" value="TreeGrafter"/>
</dbReference>
<evidence type="ECO:0000313" key="3">
    <source>
        <dbReference type="Proteomes" id="UP000281553"/>
    </source>
</evidence>
<dbReference type="Pfam" id="PF00004">
    <property type="entry name" value="AAA"/>
    <property type="match status" value="1"/>
</dbReference>
<evidence type="ECO:0000259" key="1">
    <source>
        <dbReference type="Pfam" id="PF00004"/>
    </source>
</evidence>
<name>A0A3P7NZC6_DIBLA</name>
<accession>A0A3P7NZC6</accession>
<dbReference type="PANTHER" id="PTHR23389">
    <property type="entry name" value="CHROMOSOME TRANSMISSION FIDELITY FACTOR 18"/>
    <property type="match status" value="1"/>
</dbReference>
<dbReference type="OrthoDB" id="2195431at2759"/>
<dbReference type="GO" id="GO:0005524">
    <property type="term" value="F:ATP binding"/>
    <property type="evidence" value="ECO:0007669"/>
    <property type="project" value="InterPro"/>
</dbReference>
<dbReference type="GO" id="GO:0016887">
    <property type="term" value="F:ATP hydrolysis activity"/>
    <property type="evidence" value="ECO:0007669"/>
    <property type="project" value="InterPro"/>
</dbReference>